<dbReference type="InterPro" id="IPR003593">
    <property type="entry name" value="AAA+_ATPase"/>
</dbReference>
<comment type="similarity">
    <text evidence="2">Belongs to the ABC transporter superfamily. ABCA family.</text>
</comment>
<feature type="domain" description="ABC transporter" evidence="12">
    <location>
        <begin position="1282"/>
        <end position="1515"/>
    </location>
</feature>
<feature type="transmembrane region" description="Helical" evidence="11">
    <location>
        <begin position="1101"/>
        <end position="1120"/>
    </location>
</feature>
<feature type="transmembrane region" description="Helical" evidence="11">
    <location>
        <begin position="1025"/>
        <end position="1046"/>
    </location>
</feature>
<accession>A0ABR0GSH1</accession>
<reference evidence="13 14" key="1">
    <citation type="journal article" date="2023" name="bioRxiv">
        <title>High-quality genome assemblies of four members of thePodospora anserinaspecies complex.</title>
        <authorList>
            <person name="Ament-Velasquez S.L."/>
            <person name="Vogan A.A."/>
            <person name="Wallerman O."/>
            <person name="Hartmann F."/>
            <person name="Gautier V."/>
            <person name="Silar P."/>
            <person name="Giraud T."/>
            <person name="Johannesson H."/>
        </authorList>
    </citation>
    <scope>NUCLEOTIDE SEQUENCE [LARGE SCALE GENOMIC DNA]</scope>
    <source>
        <strain evidence="13 14">CBS 415.72m</strain>
    </source>
</reference>
<dbReference type="RefSeq" id="XP_062747585.1">
    <property type="nucleotide sequence ID" value="XM_062884697.1"/>
</dbReference>
<keyword evidence="9 11" id="KW-0472">Membrane</keyword>
<evidence type="ECO:0000256" key="5">
    <source>
        <dbReference type="ARBA" id="ARBA00022737"/>
    </source>
</evidence>
<keyword evidence="5" id="KW-0677">Repeat</keyword>
<feature type="transmembrane region" description="Helical" evidence="11">
    <location>
        <begin position="824"/>
        <end position="842"/>
    </location>
</feature>
<dbReference type="InterPro" id="IPR003439">
    <property type="entry name" value="ABC_transporter-like_ATP-bd"/>
</dbReference>
<dbReference type="Pfam" id="PF12698">
    <property type="entry name" value="ABC2_membrane_3"/>
    <property type="match status" value="1"/>
</dbReference>
<organism evidence="13 14">
    <name type="scientific">Podospora pseudocomata</name>
    <dbReference type="NCBI Taxonomy" id="2093779"/>
    <lineage>
        <taxon>Eukaryota</taxon>
        <taxon>Fungi</taxon>
        <taxon>Dikarya</taxon>
        <taxon>Ascomycota</taxon>
        <taxon>Pezizomycotina</taxon>
        <taxon>Sordariomycetes</taxon>
        <taxon>Sordariomycetidae</taxon>
        <taxon>Sordariales</taxon>
        <taxon>Podosporaceae</taxon>
        <taxon>Podospora</taxon>
    </lineage>
</organism>
<evidence type="ECO:0000256" key="2">
    <source>
        <dbReference type="ARBA" id="ARBA00008869"/>
    </source>
</evidence>
<keyword evidence="14" id="KW-1185">Reference proteome</keyword>
<evidence type="ECO:0000256" key="4">
    <source>
        <dbReference type="ARBA" id="ARBA00022692"/>
    </source>
</evidence>
<keyword evidence="4 11" id="KW-0812">Transmembrane</keyword>
<evidence type="ECO:0000256" key="6">
    <source>
        <dbReference type="ARBA" id="ARBA00022741"/>
    </source>
</evidence>
<dbReference type="InterPro" id="IPR026082">
    <property type="entry name" value="ABCA"/>
</dbReference>
<evidence type="ECO:0000259" key="12">
    <source>
        <dbReference type="PROSITE" id="PS50893"/>
    </source>
</evidence>
<feature type="domain" description="ABC transporter" evidence="12">
    <location>
        <begin position="466"/>
        <end position="699"/>
    </location>
</feature>
<dbReference type="SUPFAM" id="SSF52540">
    <property type="entry name" value="P-loop containing nucleoside triphosphate hydrolases"/>
    <property type="match status" value="2"/>
</dbReference>
<dbReference type="PANTHER" id="PTHR19229:SF36">
    <property type="entry name" value="ATP-BINDING CASSETTE SUB-FAMILY A MEMBER 2"/>
    <property type="match status" value="1"/>
</dbReference>
<feature type="region of interest" description="Disordered" evidence="10">
    <location>
        <begin position="1246"/>
        <end position="1271"/>
    </location>
</feature>
<dbReference type="InterPro" id="IPR013525">
    <property type="entry name" value="ABC2_TM"/>
</dbReference>
<dbReference type="Gene3D" id="3.40.50.300">
    <property type="entry name" value="P-loop containing nucleotide triphosphate hydrolases"/>
    <property type="match status" value="2"/>
</dbReference>
<feature type="transmembrane region" description="Helical" evidence="11">
    <location>
        <begin position="338"/>
        <end position="359"/>
    </location>
</feature>
<feature type="transmembrane region" description="Helical" evidence="11">
    <location>
        <begin position="222"/>
        <end position="244"/>
    </location>
</feature>
<feature type="transmembrane region" description="Helical" evidence="11">
    <location>
        <begin position="1209"/>
        <end position="1233"/>
    </location>
</feature>
<evidence type="ECO:0000256" key="11">
    <source>
        <dbReference type="SAM" id="Phobius"/>
    </source>
</evidence>
<keyword evidence="8 11" id="KW-1133">Transmembrane helix</keyword>
<evidence type="ECO:0000256" key="1">
    <source>
        <dbReference type="ARBA" id="ARBA00004141"/>
    </source>
</evidence>
<keyword evidence="3" id="KW-0813">Transport</keyword>
<keyword evidence="7" id="KW-0067">ATP-binding</keyword>
<feature type="transmembrane region" description="Helical" evidence="11">
    <location>
        <begin position="309"/>
        <end position="331"/>
    </location>
</feature>
<name>A0ABR0GSH1_9PEZI</name>
<evidence type="ECO:0000313" key="14">
    <source>
        <dbReference type="Proteomes" id="UP001323405"/>
    </source>
</evidence>
<dbReference type="CDD" id="cd03263">
    <property type="entry name" value="ABC_subfamily_A"/>
    <property type="match status" value="2"/>
</dbReference>
<dbReference type="Pfam" id="PF00005">
    <property type="entry name" value="ABC_tran"/>
    <property type="match status" value="2"/>
</dbReference>
<evidence type="ECO:0000256" key="10">
    <source>
        <dbReference type="SAM" id="MobiDB-lite"/>
    </source>
</evidence>
<feature type="transmembrane region" description="Helical" evidence="11">
    <location>
        <begin position="1067"/>
        <end position="1089"/>
    </location>
</feature>
<dbReference type="GeneID" id="87904604"/>
<dbReference type="EMBL" id="JAFFHA010000001">
    <property type="protein sequence ID" value="KAK4658613.1"/>
    <property type="molecule type" value="Genomic_DNA"/>
</dbReference>
<protein>
    <recommendedName>
        <fullName evidence="12">ABC transporter domain-containing protein</fullName>
    </recommendedName>
</protein>
<evidence type="ECO:0000313" key="13">
    <source>
        <dbReference type="EMBL" id="KAK4658613.1"/>
    </source>
</evidence>
<comment type="subcellular location">
    <subcellularLocation>
        <location evidence="1">Membrane</location>
        <topology evidence="1">Multi-pass membrane protein</topology>
    </subcellularLocation>
</comment>
<comment type="caution">
    <text evidence="13">The sequence shown here is derived from an EMBL/GenBank/DDBJ whole genome shotgun (WGS) entry which is preliminary data.</text>
</comment>
<evidence type="ECO:0000256" key="9">
    <source>
        <dbReference type="ARBA" id="ARBA00023136"/>
    </source>
</evidence>
<dbReference type="PROSITE" id="PS50893">
    <property type="entry name" value="ABC_TRANSPORTER_2"/>
    <property type="match status" value="2"/>
</dbReference>
<sequence length="1656" mass="181689">MAATSLRDFFRQVKAITKKNLVLLVTRHWISTLLQSIVAPIVVLALVLNIRNFAKSRERLGVGHARPIRALAEAIPASQQLILVRPDFLGSDVDTVIDRLAASLPNDKTIRFNSANEARGHCTPNFRGVSNCYATIVFKDSPLTVGVSNNQTWDYTVIVDPIRHYGMTLDSSVYDDDNAIQIYHLPVQLAVDNAITDSNERPREWAYSRTSQQYLNDNLDAWYSRLVIGTYAIVFFLSTLVPVYHTVSFVSGDRASGTAELIDAMGGGPAGRVTGTILALSVVQFPTWLISGCLYQNLLFPETNAAVPIFWQLFSGLAFLNAAIFGASFFTKRIISSIFVIICFCCLGGGAAIMLNRVAETPQVLPLSLLFPQMNYIFSLSHMAKFAYTAQPVNMSQAILTIPQEWNGQPIPGGNYQVALWTFWVFLVIQIMVYPILAIITERILHGTNFKNRTLSEAADDPTVAIRATGLTKVYSGSWIRRLFGCGQRGKTFKALDGVDLVAPKNQILCLLGVNGAGKSTTLDLLSGAGAPTAGSITINARHPRLGVCPQRNVLFNRLTVFEHVQFWRELKGGLEDKRALHDLIAACDLTKKTHCRAGTLSGGQKRKLQLACMFVGDTTVCMMDEVTTGLDPVSRRTIWNIILAERSKRSMVFTTHFLDEGEVLADHIIILSKGQIKCRGTGTALKNQLGGGYRVSIPMGGSTMADKLDLDAPRGIHQDRILYKTPDSKSAAQLIARLEAAGQTDIQVAGPTVEDVFLRVAQDDIAAVEEDGKKVSRTAVDIEKTASFTPAQQYQQLSFGQRPTFFQQVRALLLKRLLIIPRYWIGAFLVLALPIACMPPINGFIAQDFTRPGCKNLYAELQPSQQFDPYVSPVYMTSSTGLSSAMGPSSFTDTFYTVLRDFPIGNPPAPNISDQYPVWSEPYSIDQFGDDWQQMTQWEDFSAYIHLAHARGFSGHWNTKALWMGGDGEPSPTLAWAIENAQHPPNIMALLNLYSSVRSGVKIRVSTSAEPFYGGGYGDGSWTYILYAAFIFTVYPCFFALYPAFERSSKVRALQISNGVRPLPMWTAYFLFDLCFVLVVSIAYTVTISMQFPVWFGPEYMFIICLLHGITSIFVSYIVSTWAKSQLSSFLWALGFNLLAYFGLALAYTLPSVLSDPLVVQRNADVISHVLGIFFPAGSLFRAMAVGWNLYQLGCRGDSDFQAPAGSWWGYGFPICYLVLQVIAFAFILCVLDKDLSLSLMPSRKEKTSPVTDNTAATLPSHQEEKLQPSLNSTPAENELLSISHISKSFGTNTAVSDVTFSLSQGEIIALLGPNGAGKTTVVNLIRGELAPDSGQVFLRGEDISSSSSAKSTINSAIGVCPQFDALDLLTARQHLRFYAKIKGIPPSETELNVTEVMNQVGLTPYADKLATKLSGGNKRKLSLAIALMGNPAVLVLDEPSSSMDAAAKRKMWKVLSHIASAPGRSLLLTTHSMEEADALATRAAILAGGKLLALGTTEELRREYSDSVCVQLVLKSAPTPTQKEVETVEQWVRGQFGEGTVFEGRSLGGQVRFVVPSLFVSAAPSRAATVTGKDDERDSVSAVSSKTEQQVVKGGVGRLIELIEESKERLGLEDYTVGAPTLERVFLSVVRDNFVEEDGKVRVPFWRRWFAKAA</sequence>
<dbReference type="Proteomes" id="UP001323405">
    <property type="component" value="Unassembled WGS sequence"/>
</dbReference>
<evidence type="ECO:0000256" key="3">
    <source>
        <dbReference type="ARBA" id="ARBA00022448"/>
    </source>
</evidence>
<dbReference type="InterPro" id="IPR027417">
    <property type="entry name" value="P-loop_NTPase"/>
</dbReference>
<feature type="transmembrane region" description="Helical" evidence="11">
    <location>
        <begin position="29"/>
        <end position="50"/>
    </location>
</feature>
<evidence type="ECO:0000256" key="7">
    <source>
        <dbReference type="ARBA" id="ARBA00022840"/>
    </source>
</evidence>
<feature type="transmembrane region" description="Helical" evidence="11">
    <location>
        <begin position="1132"/>
        <end position="1151"/>
    </location>
</feature>
<dbReference type="SMART" id="SM00382">
    <property type="entry name" value="AAA"/>
    <property type="match status" value="2"/>
</dbReference>
<dbReference type="PANTHER" id="PTHR19229">
    <property type="entry name" value="ATP-BINDING CASSETTE TRANSPORTER SUBFAMILY A ABCA"/>
    <property type="match status" value="1"/>
</dbReference>
<gene>
    <name evidence="13" type="ORF">QC762_103150</name>
</gene>
<dbReference type="InterPro" id="IPR017871">
    <property type="entry name" value="ABC_transporter-like_CS"/>
</dbReference>
<evidence type="ECO:0000256" key="8">
    <source>
        <dbReference type="ARBA" id="ARBA00022989"/>
    </source>
</evidence>
<proteinExistence type="inferred from homology"/>
<dbReference type="PROSITE" id="PS00211">
    <property type="entry name" value="ABC_TRANSPORTER_1"/>
    <property type="match status" value="2"/>
</dbReference>
<feature type="transmembrane region" description="Helical" evidence="11">
    <location>
        <begin position="418"/>
        <end position="441"/>
    </location>
</feature>
<keyword evidence="6" id="KW-0547">Nucleotide-binding</keyword>
<feature type="compositionally biased region" description="Polar residues" evidence="10">
    <location>
        <begin position="1250"/>
        <end position="1262"/>
    </location>
</feature>